<evidence type="ECO:0000313" key="3">
    <source>
        <dbReference type="EMBL" id="CAD5235623.1"/>
    </source>
</evidence>
<keyword evidence="6" id="KW-1185">Reference proteome</keyword>
<feature type="region of interest" description="Disordered" evidence="1">
    <location>
        <begin position="284"/>
        <end position="304"/>
    </location>
</feature>
<feature type="compositionally biased region" description="Low complexity" evidence="1">
    <location>
        <begin position="285"/>
        <end position="300"/>
    </location>
</feature>
<dbReference type="Proteomes" id="UP000095284">
    <property type="component" value="Unplaced"/>
</dbReference>
<feature type="signal peptide" evidence="2">
    <location>
        <begin position="1"/>
        <end position="19"/>
    </location>
</feature>
<accession>A0A1I7RTY1</accession>
<feature type="compositionally biased region" description="Low complexity" evidence="1">
    <location>
        <begin position="167"/>
        <end position="180"/>
    </location>
</feature>
<evidence type="ECO:0000256" key="2">
    <source>
        <dbReference type="SAM" id="SignalP"/>
    </source>
</evidence>
<organism evidence="5 7">
    <name type="scientific">Bursaphelenchus xylophilus</name>
    <name type="common">Pinewood nematode worm</name>
    <name type="synonym">Aphelenchoides xylophilus</name>
    <dbReference type="NCBI Taxonomy" id="6326"/>
    <lineage>
        <taxon>Eukaryota</taxon>
        <taxon>Metazoa</taxon>
        <taxon>Ecdysozoa</taxon>
        <taxon>Nematoda</taxon>
        <taxon>Chromadorea</taxon>
        <taxon>Rhabditida</taxon>
        <taxon>Tylenchina</taxon>
        <taxon>Tylenchomorpha</taxon>
        <taxon>Aphelenchoidea</taxon>
        <taxon>Aphelenchoididae</taxon>
        <taxon>Bursaphelenchus</taxon>
    </lineage>
</organism>
<gene>
    <name evidence="3" type="ORF">BXYJ_LOCUS15714</name>
</gene>
<evidence type="ECO:0000313" key="4">
    <source>
        <dbReference type="EMBL" id="CAG9132107.1"/>
    </source>
</evidence>
<dbReference type="OrthoDB" id="5827518at2759"/>
<dbReference type="AlphaFoldDB" id="A0A1I7RTY1"/>
<evidence type="ECO:0000313" key="7">
    <source>
        <dbReference type="WBParaSite" id="BXY_0418700.1"/>
    </source>
</evidence>
<feature type="region of interest" description="Disordered" evidence="1">
    <location>
        <begin position="148"/>
        <end position="246"/>
    </location>
</feature>
<dbReference type="WBParaSite" id="BXY_0418700.1">
    <property type="protein sequence ID" value="BXY_0418700.1"/>
    <property type="gene ID" value="BXY_0418700"/>
</dbReference>
<feature type="chain" id="PRO_5036308658" evidence="2">
    <location>
        <begin position="20"/>
        <end position="443"/>
    </location>
</feature>
<sequence length="443" mass="48742">MRWLTISAILALSTLRTMSMEVKVFKYGVGDRAINMVDETQFKFPDPRDFTDDILKQVDFKDEYDELVPSLPRYDVHKFGEEVEVGSVPIVTRPKPYWSTPSPRKFNERAFSTPPSVLAALEAVRATRPTHAPAKTTTVAPKTTPETLNINQIDDTPETTTRRKSVKITTTTPKPTTTEAEVTEKSTTERPSTAKPKFQTPEITRKSFTTTSKPSTTTTAKASTTTAKPSTVSGNTPPVWRNPNFINRNNEITVGKSLGTSLSGPSGSRIVLDSHGKPVELKFGAPKATSSPKPSPTATTPTPPALPIFNRPTPHMWQRSWSSSWKIGPNGQKVDEKTTVTETRGGKTETKTISGGIENLPRILPPPIIHTNPKEYRGPTFNCRVLDAAVDGVASPDNDETCKLNFPGYPADETCRCTFKVQERDEAGCALGFIYTCRRVVFA</sequence>
<evidence type="ECO:0000313" key="5">
    <source>
        <dbReference type="Proteomes" id="UP000095284"/>
    </source>
</evidence>
<proteinExistence type="predicted"/>
<name>A0A1I7RTY1_BURXY</name>
<dbReference type="EMBL" id="CAJFDI010000006">
    <property type="protein sequence ID" value="CAD5235623.1"/>
    <property type="molecule type" value="Genomic_DNA"/>
</dbReference>
<reference evidence="4" key="2">
    <citation type="submission" date="2020-08" db="EMBL/GenBank/DDBJ databases">
        <authorList>
            <person name="Kikuchi T."/>
        </authorList>
    </citation>
    <scope>NUCLEOTIDE SEQUENCE</scope>
    <source>
        <strain evidence="3">Ka4C1</strain>
    </source>
</reference>
<reference evidence="7" key="1">
    <citation type="submission" date="2016-11" db="UniProtKB">
        <authorList>
            <consortium name="WormBaseParasite"/>
        </authorList>
    </citation>
    <scope>IDENTIFICATION</scope>
</reference>
<dbReference type="Proteomes" id="UP000582659">
    <property type="component" value="Unassembled WGS sequence"/>
</dbReference>
<evidence type="ECO:0000256" key="1">
    <source>
        <dbReference type="SAM" id="MobiDB-lite"/>
    </source>
</evidence>
<feature type="compositionally biased region" description="Basic and acidic residues" evidence="1">
    <location>
        <begin position="333"/>
        <end position="350"/>
    </location>
</feature>
<protein>
    <submittedName>
        <fullName evidence="3">(pine wood nematode) hypothetical protein</fullName>
    </submittedName>
</protein>
<evidence type="ECO:0000313" key="6">
    <source>
        <dbReference type="Proteomes" id="UP000659654"/>
    </source>
</evidence>
<feature type="compositionally biased region" description="Low complexity" evidence="1">
    <location>
        <begin position="209"/>
        <end position="231"/>
    </location>
</feature>
<keyword evidence="2" id="KW-0732">Signal</keyword>
<dbReference type="EMBL" id="CAJFCV020000006">
    <property type="protein sequence ID" value="CAG9132107.1"/>
    <property type="molecule type" value="Genomic_DNA"/>
</dbReference>
<dbReference type="Proteomes" id="UP000659654">
    <property type="component" value="Unassembled WGS sequence"/>
</dbReference>
<feature type="region of interest" description="Disordered" evidence="1">
    <location>
        <begin position="324"/>
        <end position="359"/>
    </location>
</feature>
<dbReference type="eggNOG" id="ENOG502SXDK">
    <property type="taxonomic scope" value="Eukaryota"/>
</dbReference>